<name>A0ABP7TLK6_9BACT</name>
<dbReference type="RefSeq" id="WP_345051098.1">
    <property type="nucleotide sequence ID" value="NZ_BAABDK010000010.1"/>
</dbReference>
<protein>
    <submittedName>
        <fullName evidence="1">Uncharacterized protein</fullName>
    </submittedName>
</protein>
<organism evidence="1 2">
    <name type="scientific">Hymenobacter glaciei</name>
    <dbReference type="NCBI Taxonomy" id="877209"/>
    <lineage>
        <taxon>Bacteria</taxon>
        <taxon>Pseudomonadati</taxon>
        <taxon>Bacteroidota</taxon>
        <taxon>Cytophagia</taxon>
        <taxon>Cytophagales</taxon>
        <taxon>Hymenobacteraceae</taxon>
        <taxon>Hymenobacter</taxon>
    </lineage>
</organism>
<comment type="caution">
    <text evidence="1">The sequence shown here is derived from an EMBL/GenBank/DDBJ whole genome shotgun (WGS) entry which is preliminary data.</text>
</comment>
<gene>
    <name evidence="1" type="ORF">GCM10022409_10210</name>
</gene>
<evidence type="ECO:0000313" key="1">
    <source>
        <dbReference type="EMBL" id="GAA4028128.1"/>
    </source>
</evidence>
<evidence type="ECO:0000313" key="2">
    <source>
        <dbReference type="Proteomes" id="UP001501469"/>
    </source>
</evidence>
<keyword evidence="2" id="KW-1185">Reference proteome</keyword>
<dbReference type="EMBL" id="BAABDK010000010">
    <property type="protein sequence ID" value="GAA4028128.1"/>
    <property type="molecule type" value="Genomic_DNA"/>
</dbReference>
<accession>A0ABP7TLK6</accession>
<reference evidence="2" key="1">
    <citation type="journal article" date="2019" name="Int. J. Syst. Evol. Microbiol.">
        <title>The Global Catalogue of Microorganisms (GCM) 10K type strain sequencing project: providing services to taxonomists for standard genome sequencing and annotation.</title>
        <authorList>
            <consortium name="The Broad Institute Genomics Platform"/>
            <consortium name="The Broad Institute Genome Sequencing Center for Infectious Disease"/>
            <person name="Wu L."/>
            <person name="Ma J."/>
        </authorList>
    </citation>
    <scope>NUCLEOTIDE SEQUENCE [LARGE SCALE GENOMIC DNA]</scope>
    <source>
        <strain evidence="2">JCM 17225</strain>
    </source>
</reference>
<proteinExistence type="predicted"/>
<dbReference type="Proteomes" id="UP001501469">
    <property type="component" value="Unassembled WGS sequence"/>
</dbReference>
<sequence length="147" mass="16807">MPFTLAAFIRLAPTSPTLYFNNALGRVYDYSPDYVRIDWQTAPVTHQDLRAVYEHTLHLLKRSGLRRVLSDHRLMPPYTPEDRDWLLREWVPRAIAEAGYSHCAVVQAHEAANRQTTQQLVEEAGKTALVVQCFAALHPALTWLLAQ</sequence>